<name>A0A6P6YL18_DERPT</name>
<evidence type="ECO:0000259" key="16">
    <source>
        <dbReference type="Pfam" id="PF18402"/>
    </source>
</evidence>
<comment type="similarity">
    <text evidence="4">Belongs to the glycosyltransferase 8 family.</text>
</comment>
<feature type="compositionally biased region" description="Basic and acidic residues" evidence="12">
    <location>
        <begin position="1299"/>
        <end position="1314"/>
    </location>
</feature>
<evidence type="ECO:0000259" key="17">
    <source>
        <dbReference type="Pfam" id="PF18403"/>
    </source>
</evidence>
<evidence type="ECO:0000256" key="13">
    <source>
        <dbReference type="SAM" id="SignalP"/>
    </source>
</evidence>
<dbReference type="GO" id="GO:0003980">
    <property type="term" value="F:UDP-glucose:glycoprotein glucosyltransferase activity"/>
    <property type="evidence" value="ECO:0007669"/>
    <property type="project" value="InterPro"/>
</dbReference>
<dbReference type="InterPro" id="IPR040692">
    <property type="entry name" value="UGGT_TRXL_3"/>
</dbReference>
<dbReference type="OMA" id="FQTHQLF"/>
<proteinExistence type="inferred from homology"/>
<keyword evidence="6" id="KW-0808">Transferase</keyword>
<comment type="catalytic activity">
    <reaction evidence="11">
        <text>N(4)-(alpha-D-Man-(1-&gt;2)-alpha-D-Man-(1-&gt;2)-alpha-D-Man-(1-&gt;3)-[alpha-D-Man-(1-&gt;2)-alpha-D-Man-(1-&gt;3)-[alpha-D-Man-(1-&gt;2)-alpha-D-Man-(1-&gt;6)]-alpha-D-Man-(1-&gt;6)]-beta-D-Man-(1-&gt;4)-beta-D-GlcNAc-(1-&gt;4)-beta-D-GlcNAc)-L-asparaginyl-[protein] (N-glucan mannose isomer 9A1,2,3B1,2,3) + UDP-alpha-D-glucose = N(4)-(alpha-D-Glc-(1-&gt;3)-alpha-D-Man-(1-&gt;2)-alpha-D-Man-(1-&gt;2)-alpha-D-Man-(1-&gt;3)-[alpha-D-Man-(1-&gt;2)-alpha-D-Man-(1-&gt;3)-[alpha-D-Man-(1-&gt;2)-alpha-D-Man-(1-&gt;6)]-alpha-D-Man-(1-&gt;6)]-beta-D-Man-(1-&gt;4)-beta-D-GlcNAc-(1-&gt;4)-beta-D-GlcNAc)-L-asparaginyl-[protein] + UDP + H(+)</text>
        <dbReference type="Rhea" id="RHEA:61304"/>
        <dbReference type="Rhea" id="RHEA-COMP:14356"/>
        <dbReference type="Rhea" id="RHEA-COMP:14357"/>
        <dbReference type="ChEBI" id="CHEBI:15378"/>
        <dbReference type="ChEBI" id="CHEBI:58223"/>
        <dbReference type="ChEBI" id="CHEBI:58885"/>
        <dbReference type="ChEBI" id="CHEBI:59080"/>
        <dbReference type="ChEBI" id="CHEBI:139493"/>
    </reaction>
</comment>
<dbReference type="Pfam" id="PF18401">
    <property type="entry name" value="Thioredoxin_13"/>
    <property type="match status" value="1"/>
</dbReference>
<dbReference type="InterPro" id="IPR029044">
    <property type="entry name" value="Nucleotide-diphossugar_trans"/>
</dbReference>
<comment type="cofactor">
    <cofactor evidence="1">
        <name>Ca(2+)</name>
        <dbReference type="ChEBI" id="CHEBI:29108"/>
    </cofactor>
</comment>
<dbReference type="KEGG" id="dpte:113799475"/>
<dbReference type="Pfam" id="PF18404">
    <property type="entry name" value="Glyco_transf_24"/>
    <property type="match status" value="1"/>
</dbReference>
<accession>A0A6P6YL18</accession>
<evidence type="ECO:0000256" key="3">
    <source>
        <dbReference type="ARBA" id="ARBA00004922"/>
    </source>
</evidence>
<keyword evidence="5" id="KW-0328">Glycosyltransferase</keyword>
<comment type="function">
    <text evidence="10">Recognizes glycoproteins with minor folding defects. Reglucosylates single N-glycans near the misfolded part of the protein, thus providing quality control for protein folding in the endoplasmic reticulum. Reglucosylated proteins are recognized by calreticulin for recycling to the endoplasmic reticulum and refolding or degradation.</text>
</comment>
<dbReference type="InterPro" id="IPR040497">
    <property type="entry name" value="Glyco_transf_24"/>
</dbReference>
<dbReference type="GO" id="GO:0051082">
    <property type="term" value="F:unfolded protein binding"/>
    <property type="evidence" value="ECO:0007669"/>
    <property type="project" value="TreeGrafter"/>
</dbReference>
<protein>
    <submittedName>
        <fullName evidence="20">UDP-glucose:glycoprotein glucosyltransferase 1-like</fullName>
    </submittedName>
</protein>
<dbReference type="CDD" id="cd06432">
    <property type="entry name" value="GT8_HUGT1_C_like"/>
    <property type="match status" value="1"/>
</dbReference>
<dbReference type="InParanoid" id="A0A6P6YL18"/>
<dbReference type="InterPro" id="IPR009448">
    <property type="entry name" value="UDP-g_GGtrans"/>
</dbReference>
<dbReference type="InterPro" id="IPR040693">
    <property type="entry name" value="UGGT_TRXL_1"/>
</dbReference>
<dbReference type="FunFam" id="3.90.550.10:FF:000004">
    <property type="entry name" value="UDP-glucose glycoprotein glucosyltransferase 1"/>
    <property type="match status" value="1"/>
</dbReference>
<evidence type="ECO:0000256" key="11">
    <source>
        <dbReference type="ARBA" id="ARBA00048456"/>
    </source>
</evidence>
<feature type="domain" description="UGGT thioredoxin-like" evidence="15">
    <location>
        <begin position="346"/>
        <end position="464"/>
    </location>
</feature>
<reference evidence="20" key="1">
    <citation type="submission" date="2025-08" db="UniProtKB">
        <authorList>
            <consortium name="RefSeq"/>
        </authorList>
    </citation>
    <scope>IDENTIFICATION</scope>
    <source>
        <strain evidence="20">Airmid</strain>
    </source>
</reference>
<dbReference type="Pfam" id="PF06427">
    <property type="entry name" value="UDP-g_GGTase"/>
    <property type="match status" value="1"/>
</dbReference>
<evidence type="ECO:0000313" key="19">
    <source>
        <dbReference type="Proteomes" id="UP000515146"/>
    </source>
</evidence>
<evidence type="ECO:0000256" key="12">
    <source>
        <dbReference type="SAM" id="MobiDB-lite"/>
    </source>
</evidence>
<dbReference type="Pfam" id="PF18402">
    <property type="entry name" value="Thioredoxin_14"/>
    <property type="match status" value="1"/>
</dbReference>
<feature type="region of interest" description="Disordered" evidence="12">
    <location>
        <begin position="1273"/>
        <end position="1314"/>
    </location>
</feature>
<evidence type="ECO:0000313" key="20">
    <source>
        <dbReference type="RefSeq" id="XP_027205902.1"/>
    </source>
</evidence>
<keyword evidence="19" id="KW-1185">Reference proteome</keyword>
<evidence type="ECO:0000256" key="9">
    <source>
        <dbReference type="ARBA" id="ARBA00023180"/>
    </source>
</evidence>
<evidence type="ECO:0000256" key="5">
    <source>
        <dbReference type="ARBA" id="ARBA00022676"/>
    </source>
</evidence>
<feature type="domain" description="UGGT thioredoxin-like" evidence="14">
    <location>
        <begin position="49"/>
        <end position="265"/>
    </location>
</feature>
<evidence type="ECO:0000259" key="18">
    <source>
        <dbReference type="Pfam" id="PF18404"/>
    </source>
</evidence>
<keyword evidence="8" id="KW-0256">Endoplasmic reticulum</keyword>
<dbReference type="Pfam" id="PF18400">
    <property type="entry name" value="Thioredoxin_12"/>
    <property type="match status" value="1"/>
</dbReference>
<dbReference type="FunCoup" id="A0A6P6YL18">
    <property type="interactions" value="1357"/>
</dbReference>
<feature type="domain" description="UGGT thioredoxin-like" evidence="16">
    <location>
        <begin position="488"/>
        <end position="738"/>
    </location>
</feature>
<dbReference type="UniPathway" id="UPA00378"/>
<evidence type="ECO:0000256" key="4">
    <source>
        <dbReference type="ARBA" id="ARBA00006351"/>
    </source>
</evidence>
<feature type="domain" description="UDP-glucose:glycoprotein glucosyltransferase thioredoxin-like" evidence="17">
    <location>
        <begin position="783"/>
        <end position="1000"/>
    </location>
</feature>
<evidence type="ECO:0000256" key="8">
    <source>
        <dbReference type="ARBA" id="ARBA00022824"/>
    </source>
</evidence>
<evidence type="ECO:0000256" key="7">
    <source>
        <dbReference type="ARBA" id="ARBA00022729"/>
    </source>
</evidence>
<dbReference type="RefSeq" id="XP_027205902.1">
    <property type="nucleotide sequence ID" value="XM_027350101.1"/>
</dbReference>
<dbReference type="Gene3D" id="3.90.550.10">
    <property type="entry name" value="Spore Coat Polysaccharide Biosynthesis Protein SpsA, Chain A"/>
    <property type="match status" value="1"/>
</dbReference>
<evidence type="ECO:0000256" key="6">
    <source>
        <dbReference type="ARBA" id="ARBA00022679"/>
    </source>
</evidence>
<evidence type="ECO:0000256" key="2">
    <source>
        <dbReference type="ARBA" id="ARBA00004319"/>
    </source>
</evidence>
<feature type="compositionally biased region" description="Acidic residues" evidence="12">
    <location>
        <begin position="1275"/>
        <end position="1284"/>
    </location>
</feature>
<comment type="subcellular location">
    <subcellularLocation>
        <location evidence="2">Endoplasmic reticulum lumen</location>
    </subcellularLocation>
</comment>
<dbReference type="InterPro" id="IPR040694">
    <property type="entry name" value="UGGT_TRXL_2"/>
</dbReference>
<evidence type="ECO:0000256" key="10">
    <source>
        <dbReference type="ARBA" id="ARBA00045874"/>
    </source>
</evidence>
<dbReference type="Proteomes" id="UP000515146">
    <property type="component" value="Unplaced"/>
</dbReference>
<keyword evidence="7 13" id="KW-0732">Signal</keyword>
<dbReference type="PANTHER" id="PTHR11226">
    <property type="entry name" value="UDP-GLUCOSE GLYCOPROTEIN:GLUCOSYLTRANSFERASE"/>
    <property type="match status" value="1"/>
</dbReference>
<organism evidence="19 20">
    <name type="scientific">Dermatophagoides pteronyssinus</name>
    <name type="common">European house dust mite</name>
    <dbReference type="NCBI Taxonomy" id="6956"/>
    <lineage>
        <taxon>Eukaryota</taxon>
        <taxon>Metazoa</taxon>
        <taxon>Ecdysozoa</taxon>
        <taxon>Arthropoda</taxon>
        <taxon>Chelicerata</taxon>
        <taxon>Arachnida</taxon>
        <taxon>Acari</taxon>
        <taxon>Acariformes</taxon>
        <taxon>Sarcoptiformes</taxon>
        <taxon>Astigmata</taxon>
        <taxon>Psoroptidia</taxon>
        <taxon>Analgoidea</taxon>
        <taxon>Pyroglyphidae</taxon>
        <taxon>Dermatophagoidinae</taxon>
        <taxon>Dermatophagoides</taxon>
    </lineage>
</organism>
<dbReference type="PANTHER" id="PTHR11226:SF0">
    <property type="entry name" value="UDP-GLUCOSE:GLYCOPROTEIN GLUCOSYLTRANSFERASE"/>
    <property type="match status" value="1"/>
</dbReference>
<feature type="signal peptide" evidence="13">
    <location>
        <begin position="1"/>
        <end position="27"/>
    </location>
</feature>
<evidence type="ECO:0000256" key="1">
    <source>
        <dbReference type="ARBA" id="ARBA00001913"/>
    </source>
</evidence>
<dbReference type="GO" id="GO:0005788">
    <property type="term" value="C:endoplasmic reticulum lumen"/>
    <property type="evidence" value="ECO:0007669"/>
    <property type="project" value="UniProtKB-SubCell"/>
</dbReference>
<gene>
    <name evidence="20" type="primary">LOC113799475</name>
</gene>
<dbReference type="Pfam" id="PF18403">
    <property type="entry name" value="Thioredoxin_15"/>
    <property type="match status" value="1"/>
</dbReference>
<dbReference type="GO" id="GO:0018279">
    <property type="term" value="P:protein N-linked glycosylation via asparagine"/>
    <property type="evidence" value="ECO:0007669"/>
    <property type="project" value="TreeGrafter"/>
</dbReference>
<dbReference type="SUPFAM" id="SSF53448">
    <property type="entry name" value="Nucleotide-diphospho-sugar transferases"/>
    <property type="match status" value="1"/>
</dbReference>
<evidence type="ECO:0000259" key="15">
    <source>
        <dbReference type="Pfam" id="PF18401"/>
    </source>
</evidence>
<dbReference type="OrthoDB" id="27683at2759"/>
<evidence type="ECO:0000259" key="14">
    <source>
        <dbReference type="Pfam" id="PF18400"/>
    </source>
</evidence>
<dbReference type="InterPro" id="IPR040525">
    <property type="entry name" value="UGGT_TRXL_4"/>
</dbReference>
<keyword evidence="9" id="KW-0325">Glycoprotein</keyword>
<comment type="pathway">
    <text evidence="3">Protein modification; protein glycosylation.</text>
</comment>
<feature type="domain" description="Glucosyltransferase 24 catalytic" evidence="18">
    <location>
        <begin position="1322"/>
        <end position="1588"/>
    </location>
</feature>
<sequence length="1628" mass="187341">MLNSIHRLQPSILAFLLFSFLFLFKWSEQSSHSSSSKSVKILLQSKWSQTPMYLEVAEFLAEENQDFYWRYLDDLQTELSSTESVSGNWSNAYQQYQSSLRLASKLLRSEPKLSILKFALSLRSYSPRVIAFKNIIEDIHASTDGNQLQKCNGPFIELSVPIDDQDQPRYVCHNGDDIVKAIDSMIDYVKSDNVKQLSHPLIYSVDHIYPGRYSSIEASPRSITVILYATIGSKSFFRLHKLIKQQIDQGKPIRYIIRHNPNPAKTRVALSGYGVELAIKSTEYKAQDDTRVRGEVVKSSNQQWKDDLEQSKPDEVAGFIFSKLKASNVALSNKLNEFRDHLMDQEKEIATLKVWELQEISLQAVTKVLSVQKEKALSVLRDISQNFPSVARSLVKIHVEPELKREIAWNQNYFYQNLNLATSDTALFINGLYHDMDSADVFTLLDAMKHEYYTVSKLHTLLNGDNDRIKKLNAAWERGQQQQLDFQIDFRDGSVLYINDIENDRMYRSWPSSLQEMLRPTYPGILRNIRRNMYHLILILDPSRKESFDMLRMAESFYIHKAPVRIGLVFDVNNNQTINGYQDAGVACLEAYNYISQHKSSYEALSFITDVIAYATSKSVRDLEPDDIVNHFKSKISKSEADDVFGEDSSYDIGRKLSRDFLDRTGLEHGPKAMMNGVLLKDTHLQADYFEEAVLSEIMRQSSQFQKAIYKAEITDEDDILEWLMSKKTVMTRLNRVIFGLDQSNQKRVEAHKYLELTSGRVLSKQDNDDGSTYFGANINDLQTTIFSQLKYINSKKDCNPVTVWLVSDFLTYDSRQILRAGLNHLRENSRYMRLSLVYADHNHVTRVLESASSTITSSTQLLSFLTKVAVLEHDDWDANIEQIGQLISDEYRKAFFERHSVLKQNSNAAPFPLHQAIASRLFGISSSDNLALLLNGKIYKVPVHSSDKKLTFNEEDFGLMERYAQNFWSEKIMNTLTDDERGAGTRKCSDLVLRICSVLLSKPSLSSGSSAYKQRYEINNVRDEHSVLILEPRHPNEPFIELTAILDPLTRGAQKISPILSTFYEVFNARVKIHFNAVEKHSDMPLKLFYRFVLDQEPRFDFSTGSIINPVAMFKSMPKSPLFTLGMAVPENWMVEAVDAIYDLDNIHLAQVDSNIVGAVFELEHLLVEGHCFEQSSGSPPRGLQFTLGTKTIPTMYDTIVMANLGYFQLKASPGIWLLSLRQGRSTDIYTIVSHDGTDQVANTTEVIPIVSSFRSLVIKIRVNKKPGKQNEELLYDSDESSSDDQSGGWFSGWNSEKSTRQNSGDKSKELSGEDEDSKRINIFSLASGHLYERLLRIMMISVLKNTQTPVKFWFLKNYLSPQFKQILPHMAKRYGFEYELVQYKWPRWLHQQTEKQRIIWGYKILFLDVLFPLDVKKIIFVDADQVVRADLRELRDLDLEGAPYGYTPFCDSRKDMDGFRFWKSGYWATHLHGRKYHISALYVVDLQKFRRIAAGDRLRGQYQGLSQDPNSLSNLDQDLPNNMIHQVAIKSLPQEWLWCETWCDDTSKKEAKTIDLCNNPKTKEPKLTSARRIVAEWEDYDLELKKFLEQLQQNFTQNDDRTEFSTDDKSDVIITDKSVHSQHQEL</sequence>
<feature type="chain" id="PRO_5027774911" evidence="13">
    <location>
        <begin position="28"/>
        <end position="1628"/>
    </location>
</feature>
<dbReference type="GO" id="GO:0036503">
    <property type="term" value="P:ERAD pathway"/>
    <property type="evidence" value="ECO:0007669"/>
    <property type="project" value="TreeGrafter"/>
</dbReference>
<dbReference type="CTD" id="40055"/>